<organism evidence="5 6">
    <name type="scientific">Nocardioides furvisabuli</name>
    <dbReference type="NCBI Taxonomy" id="375542"/>
    <lineage>
        <taxon>Bacteria</taxon>
        <taxon>Bacillati</taxon>
        <taxon>Actinomycetota</taxon>
        <taxon>Actinomycetes</taxon>
        <taxon>Propionibacteriales</taxon>
        <taxon>Nocardioidaceae</taxon>
        <taxon>Nocardioides</taxon>
    </lineage>
</organism>
<evidence type="ECO:0000256" key="1">
    <source>
        <dbReference type="SAM" id="MobiDB-lite"/>
    </source>
</evidence>
<feature type="domain" description="Peptidase M28" evidence="4">
    <location>
        <begin position="267"/>
        <end position="481"/>
    </location>
</feature>
<dbReference type="SUPFAM" id="SSF53187">
    <property type="entry name" value="Zn-dependent exopeptidases"/>
    <property type="match status" value="1"/>
</dbReference>
<feature type="region of interest" description="Disordered" evidence="1">
    <location>
        <begin position="505"/>
        <end position="539"/>
    </location>
</feature>
<dbReference type="GO" id="GO:0004177">
    <property type="term" value="F:aminopeptidase activity"/>
    <property type="evidence" value="ECO:0007669"/>
    <property type="project" value="UniProtKB-KW"/>
</dbReference>
<feature type="domain" description="PA" evidence="3">
    <location>
        <begin position="142"/>
        <end position="247"/>
    </location>
</feature>
<dbReference type="InterPro" id="IPR007484">
    <property type="entry name" value="Peptidase_M28"/>
</dbReference>
<evidence type="ECO:0000259" key="3">
    <source>
        <dbReference type="Pfam" id="PF02225"/>
    </source>
</evidence>
<name>A0ABP5IBX4_9ACTN</name>
<feature type="chain" id="PRO_5047240133" evidence="2">
    <location>
        <begin position="36"/>
        <end position="539"/>
    </location>
</feature>
<comment type="caution">
    <text evidence="5">The sequence shown here is derived from an EMBL/GenBank/DDBJ whole genome shotgun (WGS) entry which is preliminary data.</text>
</comment>
<dbReference type="Gene3D" id="3.40.630.10">
    <property type="entry name" value="Zn peptidases"/>
    <property type="match status" value="1"/>
</dbReference>
<gene>
    <name evidence="5" type="primary">paaP</name>
    <name evidence="5" type="ORF">GCM10009726_06390</name>
</gene>
<dbReference type="SUPFAM" id="SSF52025">
    <property type="entry name" value="PA domain"/>
    <property type="match status" value="1"/>
</dbReference>
<dbReference type="Pfam" id="PF04389">
    <property type="entry name" value="Peptidase_M28"/>
    <property type="match status" value="1"/>
</dbReference>
<keyword evidence="5" id="KW-0378">Hydrolase</keyword>
<keyword evidence="5" id="KW-0031">Aminopeptidase</keyword>
<dbReference type="Proteomes" id="UP001501161">
    <property type="component" value="Unassembled WGS sequence"/>
</dbReference>
<accession>A0ABP5IBX4</accession>
<dbReference type="Gene3D" id="3.50.30.30">
    <property type="match status" value="1"/>
</dbReference>
<dbReference type="InterPro" id="IPR045175">
    <property type="entry name" value="M28_fam"/>
</dbReference>
<feature type="compositionally biased region" description="Basic and acidic residues" evidence="1">
    <location>
        <begin position="525"/>
        <end position="539"/>
    </location>
</feature>
<proteinExistence type="predicted"/>
<keyword evidence="5" id="KW-0645">Protease</keyword>
<keyword evidence="2" id="KW-0732">Signal</keyword>
<feature type="signal peptide" evidence="2">
    <location>
        <begin position="1"/>
        <end position="35"/>
    </location>
</feature>
<evidence type="ECO:0000256" key="2">
    <source>
        <dbReference type="SAM" id="SignalP"/>
    </source>
</evidence>
<evidence type="ECO:0000259" key="4">
    <source>
        <dbReference type="Pfam" id="PF04389"/>
    </source>
</evidence>
<dbReference type="PANTHER" id="PTHR12147:SF26">
    <property type="entry name" value="PEPTIDASE M28 DOMAIN-CONTAINING PROTEIN"/>
    <property type="match status" value="1"/>
</dbReference>
<sequence>MVSKRSGRSLGAAAAGLMVATAGLAVPLAASPSVAAPSNKACDTRNNNTYDKLLGCVSAEGVTRHLEAFQAIADDNGGTRATDTPGYQASVDYVVDVLEKSGWSADVVPFTYNATDTVLQQITPTPTAHPHAGATGTGEGDVTASVVPVDVALTGTRANSSGCEAADFAGFPVGAIALVQRGSCAFAVKALNAEAAGASAVIIFNQGDASAGDRFGVIRPTLSPTPDNPTVVDIPVVGTSFAAGQSLAQTGSTARVAIDFREVTDYNVIGELAGEVSDNVVMAGAHLDSVPAGPGINDNGSGSAGLLDVVEAMSNSKPHNTVRFAWWGAEEIGLIGSSAWVAQRTQSEKDEIALYLNFDMIGSPNYYFGVYDADESSFVAPVPVPAGSEHIEGTLESFYTVRSEPYDDSAFSGRSDYQAFINNGIPSGGLFTGAEVVKTPQQQAIWGGVAGESFDQCYHLACDTIANVNQKALDVNSDAVAFAVLTYAYSTEGVNGIKGRKVPGNFTVPSPAGPEHTFAGPLGGDDGHDHDHDHEEVAS</sequence>
<dbReference type="PANTHER" id="PTHR12147">
    <property type="entry name" value="METALLOPEPTIDASE M28 FAMILY MEMBER"/>
    <property type="match status" value="1"/>
</dbReference>
<evidence type="ECO:0000313" key="6">
    <source>
        <dbReference type="Proteomes" id="UP001501161"/>
    </source>
</evidence>
<dbReference type="InterPro" id="IPR046450">
    <property type="entry name" value="PA_dom_sf"/>
</dbReference>
<dbReference type="InterPro" id="IPR003137">
    <property type="entry name" value="PA_domain"/>
</dbReference>
<dbReference type="EMBL" id="BAAAMQ010000005">
    <property type="protein sequence ID" value="GAA2097723.1"/>
    <property type="molecule type" value="Genomic_DNA"/>
</dbReference>
<evidence type="ECO:0000313" key="5">
    <source>
        <dbReference type="EMBL" id="GAA2097723.1"/>
    </source>
</evidence>
<dbReference type="Pfam" id="PF02225">
    <property type="entry name" value="PA"/>
    <property type="match status" value="1"/>
</dbReference>
<protein>
    <submittedName>
        <fullName evidence="5">Aminopeptidase PaaP</fullName>
    </submittedName>
</protein>
<keyword evidence="6" id="KW-1185">Reference proteome</keyword>
<reference evidence="6" key="1">
    <citation type="journal article" date="2019" name="Int. J. Syst. Evol. Microbiol.">
        <title>The Global Catalogue of Microorganisms (GCM) 10K type strain sequencing project: providing services to taxonomists for standard genome sequencing and annotation.</title>
        <authorList>
            <consortium name="The Broad Institute Genomics Platform"/>
            <consortium name="The Broad Institute Genome Sequencing Center for Infectious Disease"/>
            <person name="Wu L."/>
            <person name="Ma J."/>
        </authorList>
    </citation>
    <scope>NUCLEOTIDE SEQUENCE [LARGE SCALE GENOMIC DNA]</scope>
    <source>
        <strain evidence="6">JCM 13813</strain>
    </source>
</reference>